<protein>
    <submittedName>
        <fullName evidence="5">N-alpha-acetyltransferase 15, NatA auxiliary subunit-like</fullName>
    </submittedName>
</protein>
<keyword evidence="2" id="KW-0802">TPR repeat</keyword>
<sequence length="218" mass="25046">NLYVVCFTENLLPSERKKLLNKQKKAKRKELEKANAIAAAQEKREQHNKARQQTNNQDNDTDTPQQDELIPDKLAKTEEPLEQAVKFLSPLQLLAKDRIETHLMAFEIYFRRQKPLLMLQSVKRAWALDPKNPTLHTCLIRLALFIEQMKGAEGDVHPAVWEVLKSGLEPIMGSKPALELNASYLKENASHLPALLCGYKMLYLLDPSKQSECVYYYS</sequence>
<feature type="region of interest" description="Disordered" evidence="3">
    <location>
        <begin position="21"/>
        <end position="67"/>
    </location>
</feature>
<evidence type="ECO:0000256" key="1">
    <source>
        <dbReference type="ARBA" id="ARBA00022737"/>
    </source>
</evidence>
<dbReference type="STRING" id="121845.A0A3Q0JDQ6"/>
<dbReference type="PANTHER" id="PTHR22767:SF2">
    <property type="entry name" value="N(ALPHA)-ACETYLTRANSFERASE 15_16, ISOFORM A"/>
    <property type="match status" value="1"/>
</dbReference>
<dbReference type="KEGG" id="dci:103517047"/>
<accession>A0A3Q0JDQ6</accession>
<dbReference type="Gene3D" id="1.25.40.1010">
    <property type="match status" value="1"/>
</dbReference>
<dbReference type="RefSeq" id="XP_026685088.1">
    <property type="nucleotide sequence ID" value="XM_026829287.1"/>
</dbReference>
<proteinExistence type="predicted"/>
<evidence type="ECO:0000313" key="5">
    <source>
        <dbReference type="RefSeq" id="XP_026685088.1"/>
    </source>
</evidence>
<organism evidence="4 5">
    <name type="scientific">Diaphorina citri</name>
    <name type="common">Asian citrus psyllid</name>
    <dbReference type="NCBI Taxonomy" id="121845"/>
    <lineage>
        <taxon>Eukaryota</taxon>
        <taxon>Metazoa</taxon>
        <taxon>Ecdysozoa</taxon>
        <taxon>Arthropoda</taxon>
        <taxon>Hexapoda</taxon>
        <taxon>Insecta</taxon>
        <taxon>Pterygota</taxon>
        <taxon>Neoptera</taxon>
        <taxon>Paraneoptera</taxon>
        <taxon>Hemiptera</taxon>
        <taxon>Sternorrhyncha</taxon>
        <taxon>Psylloidea</taxon>
        <taxon>Psyllidae</taxon>
        <taxon>Diaphorininae</taxon>
        <taxon>Diaphorina</taxon>
    </lineage>
</organism>
<feature type="non-terminal residue" evidence="5">
    <location>
        <position position="1"/>
    </location>
</feature>
<evidence type="ECO:0000256" key="2">
    <source>
        <dbReference type="ARBA" id="ARBA00022803"/>
    </source>
</evidence>
<keyword evidence="4" id="KW-1185">Reference proteome</keyword>
<dbReference type="GeneID" id="103517047"/>
<dbReference type="InterPro" id="IPR021183">
    <property type="entry name" value="NatA_aux_su"/>
</dbReference>
<dbReference type="Proteomes" id="UP000079169">
    <property type="component" value="Unplaced"/>
</dbReference>
<evidence type="ECO:0000313" key="4">
    <source>
        <dbReference type="Proteomes" id="UP000079169"/>
    </source>
</evidence>
<dbReference type="Pfam" id="PF12569">
    <property type="entry name" value="NatA_aux_su"/>
    <property type="match status" value="1"/>
</dbReference>
<gene>
    <name evidence="5" type="primary">LOC103517047</name>
</gene>
<evidence type="ECO:0000256" key="3">
    <source>
        <dbReference type="SAM" id="MobiDB-lite"/>
    </source>
</evidence>
<dbReference type="AlphaFoldDB" id="A0A3Q0JDQ6"/>
<feature type="compositionally biased region" description="Low complexity" evidence="3">
    <location>
        <begin position="52"/>
        <end position="67"/>
    </location>
</feature>
<reference evidence="5" key="1">
    <citation type="submission" date="2025-08" db="UniProtKB">
        <authorList>
            <consortium name="RefSeq"/>
        </authorList>
    </citation>
    <scope>IDENTIFICATION</scope>
</reference>
<name>A0A3Q0JDQ6_DIACI</name>
<dbReference type="PaxDb" id="121845-A0A3Q0JDQ6"/>
<keyword evidence="1" id="KW-0677">Repeat</keyword>
<dbReference type="PANTHER" id="PTHR22767">
    <property type="entry name" value="N-TERMINAL ACETYLTRANSFERASE-RELATED"/>
    <property type="match status" value="1"/>
</dbReference>
<dbReference type="GO" id="GO:0031415">
    <property type="term" value="C:NatA complex"/>
    <property type="evidence" value="ECO:0007669"/>
    <property type="project" value="TreeGrafter"/>
</dbReference>